<reference evidence="1 2" key="1">
    <citation type="journal article" date="2015" name="Plant Cell">
        <title>Oil accumulation by the oleaginous diatom Fistulifera solaris as revealed by the genome and transcriptome.</title>
        <authorList>
            <person name="Tanaka T."/>
            <person name="Maeda Y."/>
            <person name="Veluchamy A."/>
            <person name="Tanaka M."/>
            <person name="Abida H."/>
            <person name="Marechal E."/>
            <person name="Bowler C."/>
            <person name="Muto M."/>
            <person name="Sunaga Y."/>
            <person name="Tanaka M."/>
            <person name="Yoshino T."/>
            <person name="Taniguchi T."/>
            <person name="Fukuda Y."/>
            <person name="Nemoto M."/>
            <person name="Matsumoto M."/>
            <person name="Wong P.S."/>
            <person name="Aburatani S."/>
            <person name="Fujibuchi W."/>
        </authorList>
    </citation>
    <scope>NUCLEOTIDE SEQUENCE [LARGE SCALE GENOMIC DNA]</scope>
    <source>
        <strain evidence="1 2">JPCC DA0580</strain>
    </source>
</reference>
<sequence length="140" mass="15716">MYRSLSNSSLSFPQQGDSDRMARLIQEQAKHLQQFEEAARAAPSSEAFVDVDVSMLMNDPEVMREQHRLFSSFQASKLSAGSAAKVDKEKVQRYHEDTVQQLENGQTIRMKGMKHVYQSIGQGCATVVQCPNCATFLQVN</sequence>
<keyword evidence="2" id="KW-1185">Reference proteome</keyword>
<evidence type="ECO:0000313" key="2">
    <source>
        <dbReference type="Proteomes" id="UP000198406"/>
    </source>
</evidence>
<dbReference type="AlphaFoldDB" id="A0A1Z5JEX5"/>
<dbReference type="InParanoid" id="A0A1Z5JEX5"/>
<name>A0A1Z5JEX5_FISSO</name>
<accession>A0A1Z5JEX5</accession>
<comment type="caution">
    <text evidence="1">The sequence shown here is derived from an EMBL/GenBank/DDBJ whole genome shotgun (WGS) entry which is preliminary data.</text>
</comment>
<organism evidence="1 2">
    <name type="scientific">Fistulifera solaris</name>
    <name type="common">Oleaginous diatom</name>
    <dbReference type="NCBI Taxonomy" id="1519565"/>
    <lineage>
        <taxon>Eukaryota</taxon>
        <taxon>Sar</taxon>
        <taxon>Stramenopiles</taxon>
        <taxon>Ochrophyta</taxon>
        <taxon>Bacillariophyta</taxon>
        <taxon>Bacillariophyceae</taxon>
        <taxon>Bacillariophycidae</taxon>
        <taxon>Naviculales</taxon>
        <taxon>Naviculaceae</taxon>
        <taxon>Fistulifera</taxon>
    </lineage>
</organism>
<evidence type="ECO:0000313" key="1">
    <source>
        <dbReference type="EMBL" id="GAX12318.1"/>
    </source>
</evidence>
<dbReference type="EMBL" id="BDSP01000050">
    <property type="protein sequence ID" value="GAX12318.1"/>
    <property type="molecule type" value="Genomic_DNA"/>
</dbReference>
<dbReference type="Proteomes" id="UP000198406">
    <property type="component" value="Unassembled WGS sequence"/>
</dbReference>
<proteinExistence type="predicted"/>
<protein>
    <submittedName>
        <fullName evidence="1">Uncharacterized protein</fullName>
    </submittedName>
</protein>
<gene>
    <name evidence="1" type="ORF">FisN_1Hh250</name>
</gene>